<reference evidence="1 2" key="1">
    <citation type="submission" date="2019-03" db="EMBL/GenBank/DDBJ databases">
        <title>First draft genome of Liparis tanakae, snailfish: a comprehensive survey of snailfish specific genes.</title>
        <authorList>
            <person name="Kim W."/>
            <person name="Song I."/>
            <person name="Jeong J.-H."/>
            <person name="Kim D."/>
            <person name="Kim S."/>
            <person name="Ryu S."/>
            <person name="Song J.Y."/>
            <person name="Lee S.K."/>
        </authorList>
    </citation>
    <scope>NUCLEOTIDE SEQUENCE [LARGE SCALE GENOMIC DNA]</scope>
    <source>
        <tissue evidence="1">Muscle</tissue>
    </source>
</reference>
<name>A0A4Z2FPR6_9TELE</name>
<dbReference type="EMBL" id="SRLO01001004">
    <property type="protein sequence ID" value="TNN42895.1"/>
    <property type="molecule type" value="Genomic_DNA"/>
</dbReference>
<evidence type="ECO:0000313" key="1">
    <source>
        <dbReference type="EMBL" id="TNN42895.1"/>
    </source>
</evidence>
<keyword evidence="2" id="KW-1185">Reference proteome</keyword>
<comment type="caution">
    <text evidence="1">The sequence shown here is derived from an EMBL/GenBank/DDBJ whole genome shotgun (WGS) entry which is preliminary data.</text>
</comment>
<organism evidence="1 2">
    <name type="scientific">Liparis tanakae</name>
    <name type="common">Tanaka's snailfish</name>
    <dbReference type="NCBI Taxonomy" id="230148"/>
    <lineage>
        <taxon>Eukaryota</taxon>
        <taxon>Metazoa</taxon>
        <taxon>Chordata</taxon>
        <taxon>Craniata</taxon>
        <taxon>Vertebrata</taxon>
        <taxon>Euteleostomi</taxon>
        <taxon>Actinopterygii</taxon>
        <taxon>Neopterygii</taxon>
        <taxon>Teleostei</taxon>
        <taxon>Neoteleostei</taxon>
        <taxon>Acanthomorphata</taxon>
        <taxon>Eupercaria</taxon>
        <taxon>Perciformes</taxon>
        <taxon>Cottioidei</taxon>
        <taxon>Cottales</taxon>
        <taxon>Liparidae</taxon>
        <taxon>Liparis</taxon>
    </lineage>
</organism>
<proteinExistence type="predicted"/>
<dbReference type="OrthoDB" id="549905at2759"/>
<dbReference type="Proteomes" id="UP000314294">
    <property type="component" value="Unassembled WGS sequence"/>
</dbReference>
<dbReference type="AlphaFoldDB" id="A0A4Z2FPR6"/>
<evidence type="ECO:0000313" key="2">
    <source>
        <dbReference type="Proteomes" id="UP000314294"/>
    </source>
</evidence>
<protein>
    <submittedName>
        <fullName evidence="1">Uncharacterized protein</fullName>
    </submittedName>
</protein>
<accession>A0A4Z2FPR6</accession>
<gene>
    <name evidence="1" type="ORF">EYF80_046898</name>
</gene>
<sequence length="151" mass="17055">MLCSYWTDFVLVWEEPLSSREEESKGVGPAHQKVRNAFLNQLRDSGLLQEQVLTRLSLPNPLDHAVPNPPPDFYTCQFRTNKLPRAPVLKRTRPLRTFPEVKATRSSSCGEVAWRSPGGRLKVLVLSTRLLRPADVPELLFAVRRLQPGAA</sequence>